<name>A0ABM7WL97_9ACTN</name>
<keyword evidence="2" id="KW-1185">Reference proteome</keyword>
<sequence length="223" mass="24972">MKATKQEMDLRKPQMITEKLDVAALNAQRQTMAAPISELHGDMLWSVVKKLREPELIAFIADPDVTRASKISTIAKLNDVDLLIALAAADVEIFARRDALLRIDELCDSTPLPQADVERLAPCLEFKELIAYAVVLMDMSDYDWCAHCGEHTVDALCAAMYECQSMHESVLLEDTFAHLSHARPDLNKSLRACSPDKFLTEDTYAPTTPTVMYLDRYPVDNVA</sequence>
<protein>
    <submittedName>
        <fullName evidence="1">Uncharacterized protein</fullName>
    </submittedName>
</protein>
<gene>
    <name evidence="1" type="ORF">CE91St30_25030</name>
</gene>
<reference evidence="1 2" key="1">
    <citation type="submission" date="2022-01" db="EMBL/GenBank/DDBJ databases">
        <title>Novel bile acid biosynthetic pathways are enriched in the microbiome of centenarians.</title>
        <authorList>
            <person name="Sato Y."/>
            <person name="Atarashi K."/>
            <person name="Plichta R.D."/>
            <person name="Arai Y."/>
            <person name="Sasajima S."/>
            <person name="Kearney M.S."/>
            <person name="Suda W."/>
            <person name="Takeshita K."/>
            <person name="Sasaki T."/>
            <person name="Okamoto S."/>
            <person name="Skelly N.A."/>
            <person name="Okamura Y."/>
            <person name="Vlamakis H."/>
            <person name="Li Y."/>
            <person name="Tanoue T."/>
            <person name="Takei H."/>
            <person name="Nittono H."/>
            <person name="Narushima S."/>
            <person name="Irie J."/>
            <person name="Itoh H."/>
            <person name="Moriya K."/>
            <person name="Sugiura Y."/>
            <person name="Suematsu M."/>
            <person name="Moritoki N."/>
            <person name="Shibata S."/>
            <person name="Littman R.D."/>
            <person name="Fischbach A.M."/>
            <person name="Uwamino Y."/>
            <person name="Inoue T."/>
            <person name="Honda A."/>
            <person name="Hattori M."/>
            <person name="Murai T."/>
            <person name="Xavier J.R."/>
            <person name="Hirose N."/>
            <person name="Honda K."/>
        </authorList>
    </citation>
    <scope>NUCLEOTIDE SEQUENCE [LARGE SCALE GENOMIC DNA]</scope>
    <source>
        <strain evidence="1 2">CE91-St30</strain>
    </source>
</reference>
<dbReference type="Proteomes" id="UP001320544">
    <property type="component" value="Chromosome"/>
</dbReference>
<evidence type="ECO:0000313" key="2">
    <source>
        <dbReference type="Proteomes" id="UP001320544"/>
    </source>
</evidence>
<dbReference type="RefSeq" id="WP_244386324.1">
    <property type="nucleotide sequence ID" value="NZ_AP025564.1"/>
</dbReference>
<accession>A0ABM7WL97</accession>
<dbReference type="EMBL" id="AP025564">
    <property type="protein sequence ID" value="BDE97170.1"/>
    <property type="molecule type" value="Genomic_DNA"/>
</dbReference>
<evidence type="ECO:0000313" key="1">
    <source>
        <dbReference type="EMBL" id="BDE97170.1"/>
    </source>
</evidence>
<organism evidence="1 2">
    <name type="scientific">Raoultibacter timonensis</name>
    <dbReference type="NCBI Taxonomy" id="1907662"/>
    <lineage>
        <taxon>Bacteria</taxon>
        <taxon>Bacillati</taxon>
        <taxon>Actinomycetota</taxon>
        <taxon>Coriobacteriia</taxon>
        <taxon>Eggerthellales</taxon>
        <taxon>Eggerthellaceae</taxon>
        <taxon>Raoultibacter</taxon>
    </lineage>
</organism>
<proteinExistence type="predicted"/>